<dbReference type="AlphaFoldDB" id="A0A8S1U3A1"/>
<organism evidence="1 2">
    <name type="scientific">Paramecium octaurelia</name>
    <dbReference type="NCBI Taxonomy" id="43137"/>
    <lineage>
        <taxon>Eukaryota</taxon>
        <taxon>Sar</taxon>
        <taxon>Alveolata</taxon>
        <taxon>Ciliophora</taxon>
        <taxon>Intramacronucleata</taxon>
        <taxon>Oligohymenophorea</taxon>
        <taxon>Peniculida</taxon>
        <taxon>Parameciidae</taxon>
        <taxon>Paramecium</taxon>
    </lineage>
</organism>
<evidence type="ECO:0000313" key="2">
    <source>
        <dbReference type="Proteomes" id="UP000683925"/>
    </source>
</evidence>
<evidence type="ECO:0000313" key="1">
    <source>
        <dbReference type="EMBL" id="CAD8160131.1"/>
    </source>
</evidence>
<dbReference type="Proteomes" id="UP000683925">
    <property type="component" value="Unassembled WGS sequence"/>
</dbReference>
<dbReference type="EMBL" id="CAJJDP010000038">
    <property type="protein sequence ID" value="CAD8160131.1"/>
    <property type="molecule type" value="Genomic_DNA"/>
</dbReference>
<name>A0A8S1U3A1_PAROT</name>
<protein>
    <submittedName>
        <fullName evidence="1">Uncharacterized protein</fullName>
    </submittedName>
</protein>
<gene>
    <name evidence="1" type="ORF">POCTA_138.1.T0380003</name>
</gene>
<keyword evidence="2" id="KW-1185">Reference proteome</keyword>
<comment type="caution">
    <text evidence="1">The sequence shown here is derived from an EMBL/GenBank/DDBJ whole genome shotgun (WGS) entry which is preliminary data.</text>
</comment>
<proteinExistence type="predicted"/>
<accession>A0A8S1U3A1</accession>
<sequence length="685" mass="81307">MNENMREFSYMKKHQKKAKNCIHLFSKSLNLQLKITPLGVIQQANFFKYPSMNRFNNLQNYIMHIPMIHLQTLDQKRNNNFAKCSILNLFVKHNVFFSQFFLYDDEKNQISDLFYKLHVDEKFKPNLCKEVLIHYHHLYNPIQVYKLITADNQEIKFQINKTNYSADSKLNVIFQKLLKNQNILKQFCENNVERASIFEYFYQFAGYIVFILLSLYKEINKPQVYSLFDIFSRQLQQLPLCNQETQSFCLQFDNLILTQFYDDVVKQLFEQISEILSNQGNSFNLISIYPIIYNLMNFKVLPYQYTPQLNYILVNKLKKIPFISSSHKNKVNSRYQRKIKLFCFKDIEIETWRDSNKQNRTGLQNIFRLSINYFFNNCDTSFSLTKESTLQTYLQNLVICDRKFLTLLSIFLMEFNGPQETYEDLLRTSNLAPEQFRQVLLSLLKRILLSNIVLLKCGIPKLYKGQAKLYKEEMKPKEASLEQVDVAYIQLYAFLFGSLGINYIVSSYKEIAKFFDYKSDPQFLICRIAQTDYDLIQCVGDMFGNEFQKCLNKLFQTIFFAQSFNQVNDLRELLKKFSYDSRWDLQNIILGSCELNKDNEQLQLKRSLQPVQYEPIFASLVLELKEQITEKLKTQNDKQSELFGTALANELSQINEHKSTLTYKRLAILKAIVLDQEQQVLQQYY</sequence>
<reference evidence="1" key="1">
    <citation type="submission" date="2021-01" db="EMBL/GenBank/DDBJ databases">
        <authorList>
            <consortium name="Genoscope - CEA"/>
            <person name="William W."/>
        </authorList>
    </citation>
    <scope>NUCLEOTIDE SEQUENCE</scope>
</reference>